<reference evidence="10 11" key="1">
    <citation type="journal article" date="2023" name="Nucleic Acids Res.">
        <title>The hologenome of Daphnia magna reveals possible DNA methylation and microbiome-mediated evolution of the host genome.</title>
        <authorList>
            <person name="Chaturvedi A."/>
            <person name="Li X."/>
            <person name="Dhandapani V."/>
            <person name="Marshall H."/>
            <person name="Kissane S."/>
            <person name="Cuenca-Cambronero M."/>
            <person name="Asole G."/>
            <person name="Calvet F."/>
            <person name="Ruiz-Romero M."/>
            <person name="Marangio P."/>
            <person name="Guigo R."/>
            <person name="Rago D."/>
            <person name="Mirbahai L."/>
            <person name="Eastwood N."/>
            <person name="Colbourne J.K."/>
            <person name="Zhou J."/>
            <person name="Mallon E."/>
            <person name="Orsini L."/>
        </authorList>
    </citation>
    <scope>NUCLEOTIDE SEQUENCE [LARGE SCALE GENOMIC DNA]</scope>
    <source>
        <strain evidence="10">LRV0_1</strain>
    </source>
</reference>
<dbReference type="PANTHER" id="PTHR13002">
    <property type="entry name" value="C3ORF1 PROTEIN-RELATED"/>
    <property type="match status" value="1"/>
</dbReference>
<evidence type="ECO:0000256" key="3">
    <source>
        <dbReference type="ARBA" id="ARBA00022692"/>
    </source>
</evidence>
<evidence type="ECO:0000256" key="4">
    <source>
        <dbReference type="ARBA" id="ARBA00022989"/>
    </source>
</evidence>
<dbReference type="Pfam" id="PF02466">
    <property type="entry name" value="Tim17"/>
    <property type="match status" value="1"/>
</dbReference>
<dbReference type="EMBL" id="JAOYFB010000036">
    <property type="protein sequence ID" value="KAK4017991.1"/>
    <property type="molecule type" value="Genomic_DNA"/>
</dbReference>
<evidence type="ECO:0000313" key="10">
    <source>
        <dbReference type="EMBL" id="KAK4017991.1"/>
    </source>
</evidence>
<evidence type="ECO:0000256" key="1">
    <source>
        <dbReference type="ARBA" id="ARBA00004141"/>
    </source>
</evidence>
<name>A0ABQ9ZYM2_9CRUS</name>
<feature type="transmembrane region" description="Helical" evidence="9">
    <location>
        <begin position="187"/>
        <end position="210"/>
    </location>
</feature>
<evidence type="ECO:0000313" key="11">
    <source>
        <dbReference type="Proteomes" id="UP001234178"/>
    </source>
</evidence>
<feature type="transmembrane region" description="Helical" evidence="9">
    <location>
        <begin position="138"/>
        <end position="159"/>
    </location>
</feature>
<evidence type="ECO:0000256" key="5">
    <source>
        <dbReference type="ARBA" id="ARBA00023136"/>
    </source>
</evidence>
<comment type="similarity">
    <text evidence="2">Belongs to the Tim17/Tim22/Tim23 family.</text>
</comment>
<evidence type="ECO:0000256" key="2">
    <source>
        <dbReference type="ARBA" id="ARBA00008444"/>
    </source>
</evidence>
<keyword evidence="3 9" id="KW-0812">Transmembrane</keyword>
<dbReference type="Proteomes" id="UP001234178">
    <property type="component" value="Unassembled WGS sequence"/>
</dbReference>
<proteinExistence type="inferred from homology"/>
<feature type="region of interest" description="Disordered" evidence="8">
    <location>
        <begin position="267"/>
        <end position="295"/>
    </location>
</feature>
<evidence type="ECO:0000256" key="8">
    <source>
        <dbReference type="SAM" id="MobiDB-lite"/>
    </source>
</evidence>
<protein>
    <recommendedName>
        <fullName evidence="6">Complex I assembly factor TIMMDC1, mitochondrial</fullName>
    </recommendedName>
    <alternativeName>
        <fullName evidence="7">Translocase of inner mitochondrial membrane domain-containing protein 1</fullName>
    </alternativeName>
</protein>
<sequence length="295" mass="32052">MWRRIVPVRLGLTIFGVEIISNNDVIDPTSPTAQKLAEQANLHVQNETGWDRLKAIFETDEFSSISPELDNVLSAGAAGLFAGMFIGGIPASKIEYEDFISRNKAATFENHFEAKDLPLQSKMQFSVTKAMAQGGWRVGWRLALFTGTFTFFTTAVATYRNKSSVFEYSAGGLLAGSTYKLPMGPKAMISGGLAGAAMGTVAGVLTVGIMKLSGTTAEDLRYWKKGWKEAVNREVTTESPQRKEALGKLGFVHDLELAMKANLQSTNKENHECEASNKDLNGQNALPIKSVKSSS</sequence>
<dbReference type="PANTHER" id="PTHR13002:SF1">
    <property type="entry name" value="COMPLEX I ASSEMBLY FACTOR TIMMDC1, MITOCHONDRIAL"/>
    <property type="match status" value="1"/>
</dbReference>
<comment type="subcellular location">
    <subcellularLocation>
        <location evidence="1">Membrane</location>
        <topology evidence="1">Multi-pass membrane protein</topology>
    </subcellularLocation>
</comment>
<evidence type="ECO:0000256" key="9">
    <source>
        <dbReference type="SAM" id="Phobius"/>
    </source>
</evidence>
<evidence type="ECO:0000256" key="7">
    <source>
        <dbReference type="ARBA" id="ARBA00041344"/>
    </source>
</evidence>
<evidence type="ECO:0000256" key="6">
    <source>
        <dbReference type="ARBA" id="ARBA00040778"/>
    </source>
</evidence>
<keyword evidence="5 9" id="KW-0472">Membrane</keyword>
<gene>
    <name evidence="10" type="ORF">OUZ56_000063</name>
</gene>
<accession>A0ABQ9ZYM2</accession>
<keyword evidence="11" id="KW-1185">Reference proteome</keyword>
<dbReference type="InterPro" id="IPR055299">
    <property type="entry name" value="TIMMDC1"/>
</dbReference>
<feature type="compositionally biased region" description="Basic and acidic residues" evidence="8">
    <location>
        <begin position="268"/>
        <end position="277"/>
    </location>
</feature>
<keyword evidence="4 9" id="KW-1133">Transmembrane helix</keyword>
<comment type="caution">
    <text evidence="10">The sequence shown here is derived from an EMBL/GenBank/DDBJ whole genome shotgun (WGS) entry which is preliminary data.</text>
</comment>
<organism evidence="10 11">
    <name type="scientific">Daphnia magna</name>
    <dbReference type="NCBI Taxonomy" id="35525"/>
    <lineage>
        <taxon>Eukaryota</taxon>
        <taxon>Metazoa</taxon>
        <taxon>Ecdysozoa</taxon>
        <taxon>Arthropoda</taxon>
        <taxon>Crustacea</taxon>
        <taxon>Branchiopoda</taxon>
        <taxon>Diplostraca</taxon>
        <taxon>Cladocera</taxon>
        <taxon>Anomopoda</taxon>
        <taxon>Daphniidae</taxon>
        <taxon>Daphnia</taxon>
    </lineage>
</organism>